<dbReference type="GO" id="GO:0016787">
    <property type="term" value="F:hydrolase activity"/>
    <property type="evidence" value="ECO:0007669"/>
    <property type="project" value="UniProtKB-KW"/>
</dbReference>
<dbReference type="InterPro" id="IPR000407">
    <property type="entry name" value="GDA1_CD39_NTPase"/>
</dbReference>
<dbReference type="AlphaFoldDB" id="A0AAN8PE92"/>
<dbReference type="Proteomes" id="UP001372834">
    <property type="component" value="Unassembled WGS sequence"/>
</dbReference>
<evidence type="ECO:0000256" key="2">
    <source>
        <dbReference type="ARBA" id="ARBA00022801"/>
    </source>
</evidence>
<evidence type="ECO:0000256" key="1">
    <source>
        <dbReference type="ARBA" id="ARBA00009283"/>
    </source>
</evidence>
<dbReference type="Gene3D" id="3.30.420.150">
    <property type="entry name" value="Exopolyphosphatase. Domain 2"/>
    <property type="match status" value="1"/>
</dbReference>
<dbReference type="PANTHER" id="PTHR11782:SF127">
    <property type="entry name" value="NTPASE, ISOFORM F"/>
    <property type="match status" value="1"/>
</dbReference>
<dbReference type="EMBL" id="JAWJWE010000037">
    <property type="protein sequence ID" value="KAK6625664.1"/>
    <property type="molecule type" value="Genomic_DNA"/>
</dbReference>
<evidence type="ECO:0000313" key="5">
    <source>
        <dbReference type="Proteomes" id="UP001372834"/>
    </source>
</evidence>
<accession>A0AAN8PE92</accession>
<evidence type="ECO:0000313" key="4">
    <source>
        <dbReference type="EMBL" id="KAK6625664.1"/>
    </source>
</evidence>
<proteinExistence type="inferred from homology"/>
<dbReference type="PANTHER" id="PTHR11782">
    <property type="entry name" value="ADENOSINE/GUANOSINE DIPHOSPHATASE"/>
    <property type="match status" value="1"/>
</dbReference>
<evidence type="ECO:0008006" key="6">
    <source>
        <dbReference type="Google" id="ProtNLM"/>
    </source>
</evidence>
<protein>
    <recommendedName>
        <fullName evidence="6">Ectonucleoside triphosphate diphosphohydrolase 5</fullName>
    </recommendedName>
</protein>
<organism evidence="4 5">
    <name type="scientific">Polyplax serrata</name>
    <name type="common">Common mouse louse</name>
    <dbReference type="NCBI Taxonomy" id="468196"/>
    <lineage>
        <taxon>Eukaryota</taxon>
        <taxon>Metazoa</taxon>
        <taxon>Ecdysozoa</taxon>
        <taxon>Arthropoda</taxon>
        <taxon>Hexapoda</taxon>
        <taxon>Insecta</taxon>
        <taxon>Pterygota</taxon>
        <taxon>Neoptera</taxon>
        <taxon>Paraneoptera</taxon>
        <taxon>Psocodea</taxon>
        <taxon>Troctomorpha</taxon>
        <taxon>Phthiraptera</taxon>
        <taxon>Anoplura</taxon>
        <taxon>Polyplacidae</taxon>
        <taxon>Polyplax</taxon>
    </lineage>
</organism>
<gene>
    <name evidence="4" type="ORF">RUM43_005963</name>
</gene>
<keyword evidence="2" id="KW-0378">Hydrolase</keyword>
<dbReference type="Pfam" id="PF01150">
    <property type="entry name" value="GDA1_CD39"/>
    <property type="match status" value="1"/>
</dbReference>
<feature type="active site" description="Proton acceptor" evidence="3">
    <location>
        <position position="171"/>
    </location>
</feature>
<evidence type="ECO:0000256" key="3">
    <source>
        <dbReference type="PIRSR" id="PIRSR600407-1"/>
    </source>
</evidence>
<comment type="caution">
    <text evidence="4">The sequence shown here is derived from an EMBL/GenBank/DDBJ whole genome shotgun (WGS) entry which is preliminary data.</text>
</comment>
<name>A0AAN8PE92_POLSC</name>
<dbReference type="Gene3D" id="3.30.420.40">
    <property type="match status" value="1"/>
</dbReference>
<comment type="similarity">
    <text evidence="1">Belongs to the GDA1/CD39 NTPase family.</text>
</comment>
<reference evidence="4 5" key="1">
    <citation type="submission" date="2023-10" db="EMBL/GenBank/DDBJ databases">
        <title>Genomes of two closely related lineages of the louse Polyplax serrata with different host specificities.</title>
        <authorList>
            <person name="Martinu J."/>
            <person name="Tarabai H."/>
            <person name="Stefka J."/>
            <person name="Hypsa V."/>
        </authorList>
    </citation>
    <scope>NUCLEOTIDE SEQUENCE [LARGE SCALE GENOMIC DNA]</scope>
    <source>
        <strain evidence="4">HR10_N</strain>
    </source>
</reference>
<sequence>MTEFIFLVLQCSQSEGLIPTPSYKPEYKAIQKLTNKLPSKTGGKNEIFSIIIDAGCWKTRVAVYGFVPSLTGNSLRPKSEFYRSVSPGLSAFAQRPYEGVHCLDPLLREVQNYIPASKWHETPLVVMANSGLQRLPLMQIDNLLESARQYCTRSPFKVGNDSVTVLDSKDEGLLAWFSLNSLLGYLKFSQEKTAVSIDMGPDYMQVAFVPKTVGLPNYNSPLYYTDILAYYKTFHVYSRGFWGLGIFEARHRILQKEISPNALIFVSSCISPSIKTVWNYNNTQYSIRGSTDTKYVNIPRIKGSYRAPVIDTVKCLRVIQSVIAEFEKPPPSSKRQLYATGVFYDIVKKIGLIILKKGANVELRTILRYAKYKCRDVDFQNPFLCMDALYVYGLFKYLFDYPDGEHINIVRTVYGSTVDWTFGAAALNLQHKVLPRDKFNNRQLNAW</sequence>